<evidence type="ECO:0000313" key="2">
    <source>
        <dbReference type="EMBL" id="WAA12929.1"/>
    </source>
</evidence>
<evidence type="ECO:0000313" key="3">
    <source>
        <dbReference type="Proteomes" id="UP001164726"/>
    </source>
</evidence>
<feature type="region of interest" description="Disordered" evidence="1">
    <location>
        <begin position="1"/>
        <end position="36"/>
    </location>
</feature>
<keyword evidence="3" id="KW-1185">Reference proteome</keyword>
<dbReference type="Pfam" id="PF14152">
    <property type="entry name" value="YfhE"/>
    <property type="match status" value="1"/>
</dbReference>
<dbReference type="EMBL" id="CP106877">
    <property type="protein sequence ID" value="WAA12929.1"/>
    <property type="molecule type" value="Genomic_DNA"/>
</dbReference>
<feature type="compositionally biased region" description="Basic and acidic residues" evidence="1">
    <location>
        <begin position="9"/>
        <end position="27"/>
    </location>
</feature>
<proteinExistence type="predicted"/>
<dbReference type="InterPro" id="IPR025437">
    <property type="entry name" value="YfhE-like"/>
</dbReference>
<dbReference type="Proteomes" id="UP001164726">
    <property type="component" value="Chromosome"/>
</dbReference>
<name>A0A9E8RZ86_9BACI</name>
<gene>
    <name evidence="2" type="ORF">OE105_01935</name>
</gene>
<dbReference type="RefSeq" id="WP_275421062.1">
    <property type="nucleotide sequence ID" value="NZ_CP106877.1"/>
</dbReference>
<evidence type="ECO:0000256" key="1">
    <source>
        <dbReference type="SAM" id="MobiDB-lite"/>
    </source>
</evidence>
<accession>A0A9E8RZ86</accession>
<dbReference type="AlphaFoldDB" id="A0A9E8RZ86"/>
<sequence length="36" mass="4322">MAKKRQERRKKELTKAQEVNYGKEYRKASKGLNEQP</sequence>
<protein>
    <submittedName>
        <fullName evidence="2">YfhE family protein</fullName>
    </submittedName>
</protein>
<reference evidence="2" key="1">
    <citation type="submission" date="2022-09" db="EMBL/GenBank/DDBJ databases">
        <title>Complete Genomes of Fervidibacillus albus and Fervidibacillus halotolerans isolated from tidal flat sediments.</title>
        <authorList>
            <person name="Kwon K.K."/>
            <person name="Yang S.-H."/>
            <person name="Park M.J."/>
            <person name="Oh H.-M."/>
        </authorList>
    </citation>
    <scope>NUCLEOTIDE SEQUENCE</scope>
    <source>
        <strain evidence="2">MEBiC13594</strain>
    </source>
</reference>
<dbReference type="KEGG" id="fhl:OE105_01935"/>
<organism evidence="2 3">
    <name type="scientific">Fervidibacillus halotolerans</name>
    <dbReference type="NCBI Taxonomy" id="2980027"/>
    <lineage>
        <taxon>Bacteria</taxon>
        <taxon>Bacillati</taxon>
        <taxon>Bacillota</taxon>
        <taxon>Bacilli</taxon>
        <taxon>Bacillales</taxon>
        <taxon>Bacillaceae</taxon>
        <taxon>Fervidibacillus</taxon>
    </lineage>
</organism>